<dbReference type="Proteomes" id="UP000298327">
    <property type="component" value="Unassembled WGS sequence"/>
</dbReference>
<evidence type="ECO:0000313" key="4">
    <source>
        <dbReference type="Proteomes" id="UP000298327"/>
    </source>
</evidence>
<proteinExistence type="predicted"/>
<keyword evidence="2" id="KW-0812">Transmembrane</keyword>
<comment type="caution">
    <text evidence="3">The sequence shown here is derived from an EMBL/GenBank/DDBJ whole genome shotgun (WGS) entry which is preliminary data.</text>
</comment>
<accession>A0A4Y9YZJ0</accession>
<keyword evidence="2" id="KW-1133">Transmembrane helix</keyword>
<feature type="transmembrane region" description="Helical" evidence="2">
    <location>
        <begin position="172"/>
        <end position="193"/>
    </location>
</feature>
<reference evidence="3 4" key="1">
    <citation type="submission" date="2019-02" db="EMBL/GenBank/DDBJ databases">
        <title>Genome sequencing of the rare red list fungi Dentipellis fragilis.</title>
        <authorList>
            <person name="Buettner E."/>
            <person name="Kellner H."/>
        </authorList>
    </citation>
    <scope>NUCLEOTIDE SEQUENCE [LARGE SCALE GENOMIC DNA]</scope>
    <source>
        <strain evidence="3 4">DSM 105465</strain>
    </source>
</reference>
<evidence type="ECO:0000256" key="1">
    <source>
        <dbReference type="SAM" id="MobiDB-lite"/>
    </source>
</evidence>
<evidence type="ECO:0000313" key="3">
    <source>
        <dbReference type="EMBL" id="TFY66539.1"/>
    </source>
</evidence>
<name>A0A4Y9YZJ0_9AGAM</name>
<dbReference type="PANTHER" id="PTHR41800">
    <property type="entry name" value="EXPRESSED PROTEIN"/>
    <property type="match status" value="1"/>
</dbReference>
<dbReference type="OrthoDB" id="2559326at2759"/>
<feature type="region of interest" description="Disordered" evidence="1">
    <location>
        <begin position="254"/>
        <end position="283"/>
    </location>
</feature>
<keyword evidence="4" id="KW-1185">Reference proteome</keyword>
<evidence type="ECO:0000256" key="2">
    <source>
        <dbReference type="SAM" id="Phobius"/>
    </source>
</evidence>
<organism evidence="3 4">
    <name type="scientific">Dentipellis fragilis</name>
    <dbReference type="NCBI Taxonomy" id="205917"/>
    <lineage>
        <taxon>Eukaryota</taxon>
        <taxon>Fungi</taxon>
        <taxon>Dikarya</taxon>
        <taxon>Basidiomycota</taxon>
        <taxon>Agaricomycotina</taxon>
        <taxon>Agaricomycetes</taxon>
        <taxon>Russulales</taxon>
        <taxon>Hericiaceae</taxon>
        <taxon>Dentipellis</taxon>
    </lineage>
</organism>
<dbReference type="AlphaFoldDB" id="A0A4Y9YZJ0"/>
<dbReference type="PANTHER" id="PTHR41800:SF1">
    <property type="entry name" value="EXPRESSED PROTEIN"/>
    <property type="match status" value="1"/>
</dbReference>
<feature type="transmembrane region" description="Helical" evidence="2">
    <location>
        <begin position="6"/>
        <end position="25"/>
    </location>
</feature>
<gene>
    <name evidence="3" type="ORF">EVG20_g4542</name>
</gene>
<keyword evidence="2" id="KW-0472">Membrane</keyword>
<sequence length="283" mass="31352">MNTPKTLALGWGSLIAVAGVSFYYAKKNINERRKLQAMQGSRPTEKLDWKDRIAQVPEESSQSDFTVNAAIPSEARTDDGRSLMYVWAIAIPAAIRYILHHLVCWNSAANALEILEYSLTSCVMGYDLLETGSVASLTQTTPSTHIPELHHPLVSAYFLRIRLFSTYPMVNVRGMTAGISGLVAATGLGVYYMKPNRDPYLHLTPNEKTSKVTTKDRGAKPILRSTIPGEKHPRNQAELDAYVAQKREEMAKAGKPYGRWMAGKGDVREDTATIPANRRNSAL</sequence>
<dbReference type="Pfam" id="PF15932">
    <property type="entry name" value="DUF4748"/>
    <property type="match status" value="1"/>
</dbReference>
<protein>
    <submittedName>
        <fullName evidence="3">Uncharacterized protein</fullName>
    </submittedName>
</protein>
<dbReference type="InterPro" id="IPR031833">
    <property type="entry name" value="DUF4748"/>
</dbReference>
<dbReference type="EMBL" id="SEOQ01000238">
    <property type="protein sequence ID" value="TFY66539.1"/>
    <property type="molecule type" value="Genomic_DNA"/>
</dbReference>